<dbReference type="Proteomes" id="UP001569904">
    <property type="component" value="Unassembled WGS sequence"/>
</dbReference>
<dbReference type="SMART" id="SM00382">
    <property type="entry name" value="AAA"/>
    <property type="match status" value="1"/>
</dbReference>
<protein>
    <submittedName>
        <fullName evidence="2">AAA family ATPase</fullName>
    </submittedName>
</protein>
<dbReference type="InterPro" id="IPR011704">
    <property type="entry name" value="ATPase_dyneun-rel_AAA"/>
</dbReference>
<dbReference type="PANTHER" id="PTHR37291:SF1">
    <property type="entry name" value="TYPE IV METHYL-DIRECTED RESTRICTION ENZYME ECOKMCRB SUBUNIT"/>
    <property type="match status" value="1"/>
</dbReference>
<dbReference type="PANTHER" id="PTHR37291">
    <property type="entry name" value="5-METHYLCYTOSINE-SPECIFIC RESTRICTION ENZYME B"/>
    <property type="match status" value="1"/>
</dbReference>
<dbReference type="Pfam" id="PF07728">
    <property type="entry name" value="AAA_5"/>
    <property type="match status" value="1"/>
</dbReference>
<dbReference type="InterPro" id="IPR052934">
    <property type="entry name" value="Methyl-DNA_Rec/Restrict_Enz"/>
</dbReference>
<proteinExistence type="predicted"/>
<gene>
    <name evidence="2" type="ORF">SM436_30400</name>
</gene>
<comment type="caution">
    <text evidence="2">The sequence shown here is derived from an EMBL/GenBank/DDBJ whole genome shotgun (WGS) entry which is preliminary data.</text>
</comment>
<sequence>MTTRRELEARMQHAGAKILADHPNGLRAREVWQRVLAKDPTLENEYRSLGFEMPLENVFRLSNLKLVRAGWVRRNSSRWFLTSVGRNALASYPDVERFYQQAGERDRYWQGRRDAFGRVEHLIEAVTSGSWLAASDLAAETGLEVTALVHWLQGTWPEGWWRVLEDDGRLPAEAHSNDVERAGWLDLLGDDGVNVGQGRADPLQRVAVGDVATTVVPAATRSGRGAWLVRGSDVRGADPTGENLIKMLWLPGGVVSLSASQLRDLPEGASIEQVRAAVNGDYPSVAERERRRLSTEFHVFLSIMRPGDIVLTHDGTEVYLGVITGPPAFRATVASRANLQRQVEWLDPDKPLDFFSDLPDELAARVSNSDTDLIDLADFLAELAALAGGDEPPQPEATLMDVPETLADKLFVAHQWLQECVELLRDRAQLIFYGPPGTGKTYLARHLAVHLAGGKPENVKLVQFHPAYSYEDFFQGYRPQPGGGFDIADGPFARLVKAARDHPSDPHVLIIDEINRGNLAKIFGELYFLLEYRDKGVVDLLYGGDDGIGFTLPRNVVILGTMNTADRSIALVDTAMRRRFWFVELHPEEPPTSEMLGRWLTENKHSDEPARLLAALNACIEDREFRIGPSYLMNETATTEKGLDRIWRTQILPLLEEHHYGDGTDVRATYGLKALRNRIS</sequence>
<keyword evidence="3" id="KW-1185">Reference proteome</keyword>
<reference evidence="2 3" key="1">
    <citation type="submission" date="2023-11" db="EMBL/GenBank/DDBJ databases">
        <title>Actinomadura monticuli sp. nov., isolated from volcanic ash.</title>
        <authorList>
            <person name="Lee S.D."/>
            <person name="Yang H."/>
            <person name="Kim I.S."/>
        </authorList>
    </citation>
    <scope>NUCLEOTIDE SEQUENCE [LARGE SCALE GENOMIC DNA]</scope>
    <source>
        <strain evidence="2 3">DSM 45346</strain>
    </source>
</reference>
<evidence type="ECO:0000259" key="1">
    <source>
        <dbReference type="SMART" id="SM00382"/>
    </source>
</evidence>
<evidence type="ECO:0000313" key="2">
    <source>
        <dbReference type="EMBL" id="MFA1558017.1"/>
    </source>
</evidence>
<dbReference type="CDD" id="cd00009">
    <property type="entry name" value="AAA"/>
    <property type="match status" value="1"/>
</dbReference>
<dbReference type="EMBL" id="JAXCEH010000026">
    <property type="protein sequence ID" value="MFA1558017.1"/>
    <property type="molecule type" value="Genomic_DNA"/>
</dbReference>
<name>A0ABV4R542_9ACTN</name>
<dbReference type="SUPFAM" id="SSF52540">
    <property type="entry name" value="P-loop containing nucleoside triphosphate hydrolases"/>
    <property type="match status" value="1"/>
</dbReference>
<dbReference type="RefSeq" id="WP_371944894.1">
    <property type="nucleotide sequence ID" value="NZ_JAXCEH010000026.1"/>
</dbReference>
<feature type="domain" description="AAA+ ATPase" evidence="1">
    <location>
        <begin position="426"/>
        <end position="586"/>
    </location>
</feature>
<dbReference type="InterPro" id="IPR027417">
    <property type="entry name" value="P-loop_NTPase"/>
</dbReference>
<evidence type="ECO:0000313" key="3">
    <source>
        <dbReference type="Proteomes" id="UP001569904"/>
    </source>
</evidence>
<accession>A0ABV4R542</accession>
<dbReference type="Gene3D" id="3.40.50.300">
    <property type="entry name" value="P-loop containing nucleotide triphosphate hydrolases"/>
    <property type="match status" value="1"/>
</dbReference>
<dbReference type="InterPro" id="IPR003593">
    <property type="entry name" value="AAA+_ATPase"/>
</dbReference>
<organism evidence="2 3">
    <name type="scientific">Actinomadura chokoriensis</name>
    <dbReference type="NCBI Taxonomy" id="454156"/>
    <lineage>
        <taxon>Bacteria</taxon>
        <taxon>Bacillati</taxon>
        <taxon>Actinomycetota</taxon>
        <taxon>Actinomycetes</taxon>
        <taxon>Streptosporangiales</taxon>
        <taxon>Thermomonosporaceae</taxon>
        <taxon>Actinomadura</taxon>
    </lineage>
</organism>